<reference evidence="2 3" key="1">
    <citation type="submission" date="2024-02" db="EMBL/GenBank/DDBJ databases">
        <authorList>
            <person name="Chen Y."/>
            <person name="Shah S."/>
            <person name="Dougan E. K."/>
            <person name="Thang M."/>
            <person name="Chan C."/>
        </authorList>
    </citation>
    <scope>NUCLEOTIDE SEQUENCE [LARGE SCALE GENOMIC DNA]</scope>
</reference>
<dbReference type="Proteomes" id="UP001642484">
    <property type="component" value="Unassembled WGS sequence"/>
</dbReference>
<feature type="region of interest" description="Disordered" evidence="1">
    <location>
        <begin position="949"/>
        <end position="982"/>
    </location>
</feature>
<organism evidence="2 3">
    <name type="scientific">Durusdinium trenchii</name>
    <dbReference type="NCBI Taxonomy" id="1381693"/>
    <lineage>
        <taxon>Eukaryota</taxon>
        <taxon>Sar</taxon>
        <taxon>Alveolata</taxon>
        <taxon>Dinophyceae</taxon>
        <taxon>Suessiales</taxon>
        <taxon>Symbiodiniaceae</taxon>
        <taxon>Durusdinium</taxon>
    </lineage>
</organism>
<evidence type="ECO:0000313" key="2">
    <source>
        <dbReference type="EMBL" id="CAK9094322.1"/>
    </source>
</evidence>
<feature type="non-terminal residue" evidence="2">
    <location>
        <position position="982"/>
    </location>
</feature>
<feature type="region of interest" description="Disordered" evidence="1">
    <location>
        <begin position="94"/>
        <end position="199"/>
    </location>
</feature>
<evidence type="ECO:0000313" key="3">
    <source>
        <dbReference type="Proteomes" id="UP001642484"/>
    </source>
</evidence>
<dbReference type="EMBL" id="CAXAMN010025325">
    <property type="protein sequence ID" value="CAK9094322.1"/>
    <property type="molecule type" value="Genomic_DNA"/>
</dbReference>
<accession>A0ABP0R187</accession>
<feature type="compositionally biased region" description="Basic and acidic residues" evidence="1">
    <location>
        <begin position="131"/>
        <end position="141"/>
    </location>
</feature>
<feature type="non-terminal residue" evidence="2">
    <location>
        <position position="1"/>
    </location>
</feature>
<keyword evidence="3" id="KW-1185">Reference proteome</keyword>
<proteinExistence type="predicted"/>
<evidence type="ECO:0000256" key="1">
    <source>
        <dbReference type="SAM" id="MobiDB-lite"/>
    </source>
</evidence>
<sequence length="982" mass="109077">DNCRVLCLRCFYIKRGSFAKLTLMEFLTMLYTVKEGEWMSVDDFFQEKAPADVKKRVKTLAAKKNWLVKEAQPADDRGVDGVIIMPDNKKRKVRVGAKMESSSIKRSEFENHAERDEKQKKDAQSFAIQSNDKDVVDKAMSEEPEEAVDPIEEMPSEAESDASSGSGFFGVKHAKPVKEKQPDARTAPSRGPVKPEALSPMAIWQGTVKEKDIGSRLEKAGQVITSLEKDGRDDAKSLIADLQTSMMAAETHVQLLCTDMAYDSLDELDKILPHVVDKVAKMPSDCLNAIMSDIGKKVIQDCATSFDLAQGSVADTFFFDFISSDDADVNAKDKGLSLRALLCRRDSCSMSLVDLLKLQCSLGNAWMDKIKSLQPQDVDKFLRSIPGKLWNPELARKCAEHPTSDALHEDYKVLSPRVVIDLHKFLSCAKVLDEKEPFGIELVRSLKTIAALASATSPRVNLMFRSNPSLWQQALTASQNSISEENALAECDTMVSDLTVLGELLQQFAKDKNTPALEQAETQIQKCQRALDLVSICKTSTHELAPGKVESLTRAVTLLQETVNGTLRASDKFRSFVESLWAAADDLTVPDATVAFSSGDQEVEMNVRCFLGFLTVEGDNSFLQETAQALYDYILACPNAESLALRACCDFASKLEKLAARITAKEVAQDGWAHAFLTAVKRFNTNLEALASKWIAAVLQEKGADAAWGYVNGCLPNLPKYLKSHQSILMQASFLEGLTQPKATDDLSELSKQLKAYVTIKTSIQHKALSQLFPERLEKVVEFEDHTSKNIITFLQRFRKSETNKAKVHIDQHRPVLAAIEMWQLDEHKWMFQEENKDAQALIELLMDFMERTLPHCTFLRNSMALKTPSLKSDPVMLELSQTQSDLEAGVAKNQIAFIGCTQTVVEYESAPPEEQLKAARESAGFISKSLGMSVKDLPDQLRTRFELLGKKLPSQPEPKRRTAKRTPPAAGAGAKAEPKVK</sequence>
<feature type="compositionally biased region" description="Acidic residues" evidence="1">
    <location>
        <begin position="142"/>
        <end position="160"/>
    </location>
</feature>
<comment type="caution">
    <text evidence="2">The sequence shown here is derived from an EMBL/GenBank/DDBJ whole genome shotgun (WGS) entry which is preliminary data.</text>
</comment>
<protein>
    <submittedName>
        <fullName evidence="2">Uncharacterized protein</fullName>
    </submittedName>
</protein>
<feature type="compositionally biased region" description="Basic and acidic residues" evidence="1">
    <location>
        <begin position="103"/>
        <end position="123"/>
    </location>
</feature>
<feature type="compositionally biased region" description="Low complexity" evidence="1">
    <location>
        <begin position="966"/>
        <end position="976"/>
    </location>
</feature>
<name>A0ABP0R187_9DINO</name>
<gene>
    <name evidence="2" type="ORF">CCMP2556_LOCUS44992</name>
</gene>